<protein>
    <submittedName>
        <fullName evidence="2">Uncharacterized protein</fullName>
    </submittedName>
</protein>
<reference evidence="2 3" key="1">
    <citation type="submission" date="2019-09" db="EMBL/GenBank/DDBJ databases">
        <title>Goodfellowia gen. nov., a new genus of the Pseudonocardineae related to Actinoalloteichus, containing Goodfellowia coeruleoviolacea gen. nov., comb. nov. gen. nov., comb. nov.</title>
        <authorList>
            <person name="Labeda D."/>
        </authorList>
    </citation>
    <scope>NUCLEOTIDE SEQUENCE [LARGE SCALE GENOMIC DNA]</scope>
    <source>
        <strain evidence="2 3">AN110305</strain>
    </source>
</reference>
<proteinExistence type="predicted"/>
<sequence length="75" mass="7560">MRRGAPAVSTAPTAPGSTLPVRAAVGPPATGATERAPPPDRRGDQPDPGPDPPSCSPDLYAGRSGPHSRMIPPLT</sequence>
<organism evidence="2 3">
    <name type="scientific">Solihabitans fulvus</name>
    <dbReference type="NCBI Taxonomy" id="1892852"/>
    <lineage>
        <taxon>Bacteria</taxon>
        <taxon>Bacillati</taxon>
        <taxon>Actinomycetota</taxon>
        <taxon>Actinomycetes</taxon>
        <taxon>Pseudonocardiales</taxon>
        <taxon>Pseudonocardiaceae</taxon>
        <taxon>Solihabitans</taxon>
    </lineage>
</organism>
<accession>A0A5B2XGC3</accession>
<name>A0A5B2XGC3_9PSEU</name>
<evidence type="ECO:0000313" key="3">
    <source>
        <dbReference type="Proteomes" id="UP000323454"/>
    </source>
</evidence>
<reference evidence="2 3" key="2">
    <citation type="submission" date="2019-09" db="EMBL/GenBank/DDBJ databases">
        <authorList>
            <person name="Jin C."/>
        </authorList>
    </citation>
    <scope>NUCLEOTIDE SEQUENCE [LARGE SCALE GENOMIC DNA]</scope>
    <source>
        <strain evidence="2 3">AN110305</strain>
    </source>
</reference>
<comment type="caution">
    <text evidence="2">The sequence shown here is derived from an EMBL/GenBank/DDBJ whole genome shotgun (WGS) entry which is preliminary data.</text>
</comment>
<evidence type="ECO:0000313" key="2">
    <source>
        <dbReference type="EMBL" id="KAA2261941.1"/>
    </source>
</evidence>
<dbReference type="Proteomes" id="UP000323454">
    <property type="component" value="Unassembled WGS sequence"/>
</dbReference>
<keyword evidence="3" id="KW-1185">Reference proteome</keyword>
<evidence type="ECO:0000256" key="1">
    <source>
        <dbReference type="SAM" id="MobiDB-lite"/>
    </source>
</evidence>
<dbReference type="EMBL" id="VUOB01000023">
    <property type="protein sequence ID" value="KAA2261941.1"/>
    <property type="molecule type" value="Genomic_DNA"/>
</dbReference>
<dbReference type="AlphaFoldDB" id="A0A5B2XGC3"/>
<feature type="region of interest" description="Disordered" evidence="1">
    <location>
        <begin position="1"/>
        <end position="75"/>
    </location>
</feature>
<gene>
    <name evidence="2" type="ORF">F0L68_14640</name>
</gene>